<comment type="caution">
    <text evidence="3">The sequence shown here is derived from an EMBL/GenBank/DDBJ whole genome shotgun (WGS) entry which is preliminary data.</text>
</comment>
<evidence type="ECO:0000256" key="1">
    <source>
        <dbReference type="SAM" id="SignalP"/>
    </source>
</evidence>
<gene>
    <name evidence="3" type="ORF">GOSPT_125_00560</name>
</gene>
<protein>
    <recommendedName>
        <fullName evidence="2">Right handed beta helix domain-containing protein</fullName>
    </recommendedName>
</protein>
<dbReference type="PROSITE" id="PS51257">
    <property type="entry name" value="PROKAR_LIPOPROTEIN"/>
    <property type="match status" value="1"/>
</dbReference>
<evidence type="ECO:0000313" key="4">
    <source>
        <dbReference type="Proteomes" id="UP000005845"/>
    </source>
</evidence>
<dbReference type="Gene3D" id="2.160.20.10">
    <property type="entry name" value="Single-stranded right-handed beta-helix, Pectin lyase-like"/>
    <property type="match status" value="1"/>
</dbReference>
<dbReference type="SMART" id="SM00710">
    <property type="entry name" value="PbH1"/>
    <property type="match status" value="6"/>
</dbReference>
<keyword evidence="4" id="KW-1185">Reference proteome</keyword>
<dbReference type="InterPro" id="IPR006626">
    <property type="entry name" value="PbH1"/>
</dbReference>
<dbReference type="InterPro" id="IPR011050">
    <property type="entry name" value="Pectin_lyase_fold/virulence"/>
</dbReference>
<accession>H5U6D1</accession>
<dbReference type="SUPFAM" id="SSF51126">
    <property type="entry name" value="Pectin lyase-like"/>
    <property type="match status" value="1"/>
</dbReference>
<organism evidence="3 4">
    <name type="scientific">Gordonia sputi NBRC 100414</name>
    <dbReference type="NCBI Taxonomy" id="1089453"/>
    <lineage>
        <taxon>Bacteria</taxon>
        <taxon>Bacillati</taxon>
        <taxon>Actinomycetota</taxon>
        <taxon>Actinomycetes</taxon>
        <taxon>Mycobacteriales</taxon>
        <taxon>Gordoniaceae</taxon>
        <taxon>Gordonia</taxon>
    </lineage>
</organism>
<evidence type="ECO:0000259" key="2">
    <source>
        <dbReference type="Pfam" id="PF13229"/>
    </source>
</evidence>
<evidence type="ECO:0000313" key="3">
    <source>
        <dbReference type="EMBL" id="GAB41289.1"/>
    </source>
</evidence>
<feature type="chain" id="PRO_5003599328" description="Right handed beta helix domain-containing protein" evidence="1">
    <location>
        <begin position="27"/>
        <end position="365"/>
    </location>
</feature>
<name>H5U6D1_9ACTN</name>
<dbReference type="Proteomes" id="UP000005845">
    <property type="component" value="Unassembled WGS sequence"/>
</dbReference>
<sequence>MSKRHVTVIGLVSLSILLLISGCGSAATAPVNADRTQVLQKKFDALTPGSTLRLDGGTYRHSGALKIRVPNVTITGDNTVLAATNDLSSSVQVSANGVSISGITFNGATRGQRQTGLDQHKLVISGQNDTVRDVTINGSAAAGLFVDGAKNFTIDRVNVSNTLADGVHITNGASGGSVSNVTTSGTGDDGVAVVSYANGGLCSDIKETNITVNGNRWGRGISVVGGIRISINGLNVSNTAAAGLYIASEGNPFYTHSVWQVSVASGTITSANVGTAVQGAILVYAGNRGHGIDSVRIADVTIKSTPAKAGRDVAVLADGGAPISNISFTQIALVDSSVQPFVTNVPRQISTTSRWSRNQIPLEVK</sequence>
<feature type="signal peptide" evidence="1">
    <location>
        <begin position="1"/>
        <end position="26"/>
    </location>
</feature>
<dbReference type="AlphaFoldDB" id="H5U6D1"/>
<dbReference type="EMBL" id="BAFC01000123">
    <property type="protein sequence ID" value="GAB41289.1"/>
    <property type="molecule type" value="Genomic_DNA"/>
</dbReference>
<dbReference type="Pfam" id="PF13229">
    <property type="entry name" value="Beta_helix"/>
    <property type="match status" value="1"/>
</dbReference>
<dbReference type="eggNOG" id="COG5434">
    <property type="taxonomic scope" value="Bacteria"/>
</dbReference>
<dbReference type="InterPro" id="IPR039448">
    <property type="entry name" value="Beta_helix"/>
</dbReference>
<reference evidence="3 4" key="1">
    <citation type="submission" date="2012-02" db="EMBL/GenBank/DDBJ databases">
        <title>Whole genome shotgun sequence of Gordonia sputi NBRC 100414.</title>
        <authorList>
            <person name="Yoshida I."/>
            <person name="Hosoyama A."/>
            <person name="Tsuchikane K."/>
            <person name="Katsumata H."/>
            <person name="Yamazaki S."/>
            <person name="Fujita N."/>
        </authorList>
    </citation>
    <scope>NUCLEOTIDE SEQUENCE [LARGE SCALE GENOMIC DNA]</scope>
    <source>
        <strain evidence="3 4">NBRC 100414</strain>
    </source>
</reference>
<dbReference type="InterPro" id="IPR012334">
    <property type="entry name" value="Pectin_lyas_fold"/>
</dbReference>
<dbReference type="RefSeq" id="WP_005208576.1">
    <property type="nucleotide sequence ID" value="NZ_BAFC01000123.1"/>
</dbReference>
<keyword evidence="1" id="KW-0732">Signal</keyword>
<proteinExistence type="predicted"/>
<feature type="domain" description="Right handed beta helix" evidence="2">
    <location>
        <begin position="123"/>
        <end position="198"/>
    </location>
</feature>